<dbReference type="Proteomes" id="UP000694546">
    <property type="component" value="Chromosome 2"/>
</dbReference>
<reference evidence="9" key="2">
    <citation type="submission" date="2025-09" db="UniProtKB">
        <authorList>
            <consortium name="Ensembl"/>
        </authorList>
    </citation>
    <scope>IDENTIFICATION</scope>
</reference>
<dbReference type="CDD" id="cd06799">
    <property type="entry name" value="PDZ_MPP3-MPP4-MPP7-like"/>
    <property type="match status" value="1"/>
</dbReference>
<dbReference type="InterPro" id="IPR036892">
    <property type="entry name" value="L27_dom_sf"/>
</dbReference>
<feature type="domain" description="Guanylate kinase-like" evidence="6">
    <location>
        <begin position="347"/>
        <end position="534"/>
    </location>
</feature>
<evidence type="ECO:0000313" key="10">
    <source>
        <dbReference type="Proteomes" id="UP000694546"/>
    </source>
</evidence>
<evidence type="ECO:0000256" key="1">
    <source>
        <dbReference type="ARBA" id="ARBA00007014"/>
    </source>
</evidence>
<dbReference type="SMART" id="SM00072">
    <property type="entry name" value="GuKc"/>
    <property type="match status" value="1"/>
</dbReference>
<feature type="domain" description="L27" evidence="8">
    <location>
        <begin position="64"/>
        <end position="121"/>
    </location>
</feature>
<dbReference type="Gene3D" id="2.30.30.40">
    <property type="entry name" value="SH3 Domains"/>
    <property type="match status" value="1"/>
</dbReference>
<dbReference type="SUPFAM" id="SSF50156">
    <property type="entry name" value="PDZ domain-like"/>
    <property type="match status" value="1"/>
</dbReference>
<dbReference type="PROSITE" id="PS51022">
    <property type="entry name" value="L27"/>
    <property type="match status" value="2"/>
</dbReference>
<dbReference type="InterPro" id="IPR027417">
    <property type="entry name" value="P-loop_NTPase"/>
</dbReference>
<comment type="similarity">
    <text evidence="1">Belongs to the MAGUK family.</text>
</comment>
<feature type="domain" description="SH3" evidence="5">
    <location>
        <begin position="229"/>
        <end position="299"/>
    </location>
</feature>
<dbReference type="Pfam" id="PF00595">
    <property type="entry name" value="PDZ"/>
    <property type="match status" value="1"/>
</dbReference>
<dbReference type="PROSITE" id="PS50052">
    <property type="entry name" value="GUANYLATE_KINASE_2"/>
    <property type="match status" value="1"/>
</dbReference>
<dbReference type="PROSITE" id="PS50002">
    <property type="entry name" value="SH3"/>
    <property type="match status" value="1"/>
</dbReference>
<sequence>MPVLTAGAGETRLHETLALLTSQLRPDANHQEDMVFLQNVFSEKSLGYLMKIHEKLRQYEKQSPAPVLHSAANLAEDVVEELQSGPMSSEEKELLHLLTSPHLKAVLSVHDTVAQKNFDPVLPPMPDDFEDELEEESVKIVRLVKNKEPLGATIRRDDATGSVIVARIMRGGAADRSGLVHVGDELREVNGVSIIHKKPDEISQLLSQSQGSITLKIIPAIKEEDRLRESKVYMRALFDYIPLEDKATPCQEAGLPFKRGDILQVVTQDDPTWWQAKRVGDSNLRAGLIPSKHFQERLNHTMVIERSFRLSRKDRQGSSGEGSEAGDSDYLTYEEVSRYQQRGHERPRLVVLIGSLGARINELKQKVIAENPHRYAVAVPHTTRPKKPQEKEGVEYHFVAKQQFDADVLNNKFIEHGEYKENQYGTSIEAIRSVQAKNKMCLVDVQPEVGYRLRTAEFKPYIIFVKPRVPESRRRRSAATSPAGGDHARTTDEDLQEMRQSAIQIDHQYGHLVDRVLIKEDSASACSELRGILERLERETFWVPLGWVRT</sequence>
<dbReference type="PROSITE" id="PS00856">
    <property type="entry name" value="GUANYLATE_KINASE_1"/>
    <property type="match status" value="1"/>
</dbReference>
<dbReference type="Pfam" id="PF02828">
    <property type="entry name" value="L27"/>
    <property type="match status" value="2"/>
</dbReference>
<dbReference type="Gene3D" id="1.10.287.650">
    <property type="entry name" value="L27 domain"/>
    <property type="match status" value="1"/>
</dbReference>
<dbReference type="PANTHER" id="PTHR23122">
    <property type="entry name" value="MEMBRANE-ASSOCIATED GUANYLATE KINASE MAGUK"/>
    <property type="match status" value="1"/>
</dbReference>
<dbReference type="SMART" id="SM00228">
    <property type="entry name" value="PDZ"/>
    <property type="match status" value="1"/>
</dbReference>
<dbReference type="InterPro" id="IPR036028">
    <property type="entry name" value="SH3-like_dom_sf"/>
</dbReference>
<organism evidence="9 10">
    <name type="scientific">Gadus morhua</name>
    <name type="common">Atlantic cod</name>
    <dbReference type="NCBI Taxonomy" id="8049"/>
    <lineage>
        <taxon>Eukaryota</taxon>
        <taxon>Metazoa</taxon>
        <taxon>Chordata</taxon>
        <taxon>Craniata</taxon>
        <taxon>Vertebrata</taxon>
        <taxon>Euteleostomi</taxon>
        <taxon>Actinopterygii</taxon>
        <taxon>Neopterygii</taxon>
        <taxon>Teleostei</taxon>
        <taxon>Neoteleostei</taxon>
        <taxon>Acanthomorphata</taxon>
        <taxon>Zeiogadaria</taxon>
        <taxon>Gadariae</taxon>
        <taxon>Gadiformes</taxon>
        <taxon>Gadoidei</taxon>
        <taxon>Gadidae</taxon>
        <taxon>Gadus</taxon>
    </lineage>
</organism>
<evidence type="ECO:0000256" key="3">
    <source>
        <dbReference type="PROSITE-ProRule" id="PRU00192"/>
    </source>
</evidence>
<dbReference type="InterPro" id="IPR008144">
    <property type="entry name" value="Guanylate_kin-like_dom"/>
</dbReference>
<dbReference type="Pfam" id="PF07653">
    <property type="entry name" value="SH3_2"/>
    <property type="match status" value="1"/>
</dbReference>
<dbReference type="Gene3D" id="2.30.42.10">
    <property type="match status" value="1"/>
</dbReference>
<dbReference type="SMART" id="SM00569">
    <property type="entry name" value="L27"/>
    <property type="match status" value="2"/>
</dbReference>
<evidence type="ECO:0000313" key="9">
    <source>
        <dbReference type="Ensembl" id="ENSGMOP00000034486.1"/>
    </source>
</evidence>
<dbReference type="InterPro" id="IPR001452">
    <property type="entry name" value="SH3_domain"/>
</dbReference>
<feature type="domain" description="PDZ" evidence="7">
    <location>
        <begin position="140"/>
        <end position="221"/>
    </location>
</feature>
<feature type="domain" description="L27" evidence="8">
    <location>
        <begin position="9"/>
        <end position="63"/>
    </location>
</feature>
<dbReference type="Pfam" id="PF00625">
    <property type="entry name" value="Guanylate_kin"/>
    <property type="match status" value="1"/>
</dbReference>
<reference evidence="9" key="1">
    <citation type="submission" date="2025-08" db="UniProtKB">
        <authorList>
            <consortium name="Ensembl"/>
        </authorList>
    </citation>
    <scope>IDENTIFICATION</scope>
</reference>
<evidence type="ECO:0000259" key="7">
    <source>
        <dbReference type="PROSITE" id="PS50106"/>
    </source>
</evidence>
<accession>A0A8C5AMF2</accession>
<keyword evidence="10" id="KW-1185">Reference proteome</keyword>
<dbReference type="AlphaFoldDB" id="A0A8C5AMF2"/>
<dbReference type="SUPFAM" id="SSF101288">
    <property type="entry name" value="L27 domain"/>
    <property type="match status" value="1"/>
</dbReference>
<dbReference type="SUPFAM" id="SSF50044">
    <property type="entry name" value="SH3-domain"/>
    <property type="match status" value="1"/>
</dbReference>
<evidence type="ECO:0000259" key="8">
    <source>
        <dbReference type="PROSITE" id="PS51022"/>
    </source>
</evidence>
<dbReference type="InterPro" id="IPR004172">
    <property type="entry name" value="L27_dom"/>
</dbReference>
<dbReference type="InterPro" id="IPR008145">
    <property type="entry name" value="GK/Ca_channel_bsu"/>
</dbReference>
<dbReference type="SUPFAM" id="SSF52540">
    <property type="entry name" value="P-loop containing nucleoside triphosphate hydrolases"/>
    <property type="match status" value="1"/>
</dbReference>
<dbReference type="InterPro" id="IPR036034">
    <property type="entry name" value="PDZ_sf"/>
</dbReference>
<dbReference type="InterPro" id="IPR050716">
    <property type="entry name" value="MAGUK"/>
</dbReference>
<protein>
    <submittedName>
        <fullName evidence="9">MAGUK p55 scaffold protein 3a</fullName>
    </submittedName>
</protein>
<dbReference type="InterPro" id="IPR014775">
    <property type="entry name" value="L27_C"/>
</dbReference>
<dbReference type="PROSITE" id="PS50106">
    <property type="entry name" value="PDZ"/>
    <property type="match status" value="1"/>
</dbReference>
<dbReference type="Ensembl" id="ENSGMOT00000055960.1">
    <property type="protein sequence ID" value="ENSGMOP00000034486.1"/>
    <property type="gene ID" value="ENSGMOG00000008887.2"/>
</dbReference>
<evidence type="ECO:0000259" key="6">
    <source>
        <dbReference type="PROSITE" id="PS50052"/>
    </source>
</evidence>
<evidence type="ECO:0000256" key="4">
    <source>
        <dbReference type="SAM" id="MobiDB-lite"/>
    </source>
</evidence>
<dbReference type="Gene3D" id="3.40.50.300">
    <property type="entry name" value="P-loop containing nucleotide triphosphate hydrolases"/>
    <property type="match status" value="1"/>
</dbReference>
<dbReference type="InterPro" id="IPR020590">
    <property type="entry name" value="Guanylate_kinase_CS"/>
</dbReference>
<evidence type="ECO:0000259" key="5">
    <source>
        <dbReference type="PROSITE" id="PS50002"/>
    </source>
</evidence>
<dbReference type="GeneTree" id="ENSGT00940000157190"/>
<proteinExistence type="inferred from homology"/>
<feature type="region of interest" description="Disordered" evidence="4">
    <location>
        <begin position="473"/>
        <end position="495"/>
    </location>
</feature>
<dbReference type="InterPro" id="IPR001478">
    <property type="entry name" value="PDZ"/>
</dbReference>
<evidence type="ECO:0000256" key="2">
    <source>
        <dbReference type="ARBA" id="ARBA00022443"/>
    </source>
</evidence>
<dbReference type="SMART" id="SM00326">
    <property type="entry name" value="SH3"/>
    <property type="match status" value="1"/>
</dbReference>
<name>A0A8C5AMF2_GADMO</name>
<keyword evidence="2 3" id="KW-0728">SH3 domain</keyword>